<proteinExistence type="inferred from homology"/>
<dbReference type="InterPro" id="IPR029039">
    <property type="entry name" value="Flavoprotein-like_sf"/>
</dbReference>
<sequence>MHPKKILILDGHPAESSLSRTFADTYAQAARAKGHDVKIVHLSELEFDFDFGQGNYHDFKPLEPVLEQVLQDFEWSDHLVLTTPMWWGGLPAKLKGLIDRMFIPGRTFDTRNPNKLGFPAPMLDGRTARVIITSDTPGWFMRLVYRRALIHQMRGQVLGFVGFKPTRFTWFSGASYPKQDSVEKWIARVTRLGAAAA</sequence>
<keyword evidence="2" id="KW-0560">Oxidoreductase</keyword>
<evidence type="ECO:0000313" key="4">
    <source>
        <dbReference type="EMBL" id="SMX41290.1"/>
    </source>
</evidence>
<dbReference type="EMBL" id="FXYG01000002">
    <property type="protein sequence ID" value="SMX41290.1"/>
    <property type="molecule type" value="Genomic_DNA"/>
</dbReference>
<dbReference type="AlphaFoldDB" id="A0A238KES0"/>
<dbReference type="InterPro" id="IPR003680">
    <property type="entry name" value="Flavodoxin_fold"/>
</dbReference>
<dbReference type="Pfam" id="PF02525">
    <property type="entry name" value="Flavodoxin_2"/>
    <property type="match status" value="1"/>
</dbReference>
<evidence type="ECO:0000256" key="1">
    <source>
        <dbReference type="ARBA" id="ARBA00006252"/>
    </source>
</evidence>
<dbReference type="PANTHER" id="PTHR10204:SF34">
    <property type="entry name" value="NAD(P)H DEHYDROGENASE [QUINONE] 1 ISOFORM 1"/>
    <property type="match status" value="1"/>
</dbReference>
<dbReference type="InterPro" id="IPR051545">
    <property type="entry name" value="NAD(P)H_dehydrogenase_qn"/>
</dbReference>
<dbReference type="SUPFAM" id="SSF52218">
    <property type="entry name" value="Flavoproteins"/>
    <property type="match status" value="1"/>
</dbReference>
<gene>
    <name evidence="4" type="ORF">RUA8715_01981</name>
</gene>
<organism evidence="4 5">
    <name type="scientific">Ruegeria arenilitoris</name>
    <dbReference type="NCBI Taxonomy" id="1173585"/>
    <lineage>
        <taxon>Bacteria</taxon>
        <taxon>Pseudomonadati</taxon>
        <taxon>Pseudomonadota</taxon>
        <taxon>Alphaproteobacteria</taxon>
        <taxon>Rhodobacterales</taxon>
        <taxon>Roseobacteraceae</taxon>
        <taxon>Ruegeria</taxon>
    </lineage>
</organism>
<feature type="domain" description="Flavodoxin-like fold" evidence="3">
    <location>
        <begin position="4"/>
        <end position="187"/>
    </location>
</feature>
<evidence type="ECO:0000313" key="5">
    <source>
        <dbReference type="Proteomes" id="UP000202485"/>
    </source>
</evidence>
<dbReference type="GO" id="GO:0005829">
    <property type="term" value="C:cytosol"/>
    <property type="evidence" value="ECO:0007669"/>
    <property type="project" value="TreeGrafter"/>
</dbReference>
<dbReference type="GO" id="GO:0003955">
    <property type="term" value="F:NAD(P)H dehydrogenase (quinone) activity"/>
    <property type="evidence" value="ECO:0007669"/>
    <property type="project" value="TreeGrafter"/>
</dbReference>
<dbReference type="OrthoDB" id="9798454at2"/>
<protein>
    <recommendedName>
        <fullName evidence="3">Flavodoxin-like fold domain-containing protein</fullName>
    </recommendedName>
</protein>
<accession>A0A238KES0</accession>
<dbReference type="Proteomes" id="UP000202485">
    <property type="component" value="Unassembled WGS sequence"/>
</dbReference>
<evidence type="ECO:0000256" key="2">
    <source>
        <dbReference type="ARBA" id="ARBA00023002"/>
    </source>
</evidence>
<dbReference type="RefSeq" id="WP_093963494.1">
    <property type="nucleotide sequence ID" value="NZ_FXYG01000002.1"/>
</dbReference>
<reference evidence="5" key="1">
    <citation type="submission" date="2017-05" db="EMBL/GenBank/DDBJ databases">
        <authorList>
            <person name="Rodrigo-Torres L."/>
            <person name="Arahal R. D."/>
            <person name="Lucena T."/>
        </authorList>
    </citation>
    <scope>NUCLEOTIDE SEQUENCE [LARGE SCALE GENOMIC DNA]</scope>
    <source>
        <strain evidence="5">CECT 8715</strain>
    </source>
</reference>
<comment type="similarity">
    <text evidence="1">Belongs to the NAD(P)H dehydrogenase (quinone) family.</text>
</comment>
<dbReference type="Gene3D" id="3.40.50.360">
    <property type="match status" value="1"/>
</dbReference>
<name>A0A238KES0_9RHOB</name>
<evidence type="ECO:0000259" key="3">
    <source>
        <dbReference type="Pfam" id="PF02525"/>
    </source>
</evidence>
<keyword evidence="5" id="KW-1185">Reference proteome</keyword>
<dbReference type="PANTHER" id="PTHR10204">
    <property type="entry name" value="NAD P H OXIDOREDUCTASE-RELATED"/>
    <property type="match status" value="1"/>
</dbReference>